<protein>
    <submittedName>
        <fullName evidence="1">Uncharacterized protein</fullName>
    </submittedName>
</protein>
<reference evidence="1" key="1">
    <citation type="journal article" date="2021" name="Proc. Natl. Acad. Sci. U.S.A.">
        <title>A Catalog of Tens of Thousands of Viruses from Human Metagenomes Reveals Hidden Associations with Chronic Diseases.</title>
        <authorList>
            <person name="Tisza M.J."/>
            <person name="Buck C.B."/>
        </authorList>
    </citation>
    <scope>NUCLEOTIDE SEQUENCE</scope>
    <source>
        <strain evidence="1">CtrfD19</strain>
    </source>
</reference>
<name>A0A8S5M208_9CAUD</name>
<sequence length="55" mass="6453">MAPSLLAKFHFILTIDKYLRNFFILLQSSLTDIFKKAMSQYYINHKKGLCNAQQV</sequence>
<accession>A0A8S5M208</accession>
<dbReference type="EMBL" id="BK014797">
    <property type="protein sequence ID" value="DAD76214.1"/>
    <property type="molecule type" value="Genomic_DNA"/>
</dbReference>
<evidence type="ECO:0000313" key="1">
    <source>
        <dbReference type="EMBL" id="DAD76214.1"/>
    </source>
</evidence>
<proteinExistence type="predicted"/>
<organism evidence="1">
    <name type="scientific">Siphoviridae sp. ctrfD19</name>
    <dbReference type="NCBI Taxonomy" id="2826478"/>
    <lineage>
        <taxon>Viruses</taxon>
        <taxon>Duplodnaviria</taxon>
        <taxon>Heunggongvirae</taxon>
        <taxon>Uroviricota</taxon>
        <taxon>Caudoviricetes</taxon>
    </lineage>
</organism>